<protein>
    <submittedName>
        <fullName evidence="11">Nucleotidyltransferase domain-containing protein</fullName>
    </submittedName>
</protein>
<keyword evidence="3" id="KW-0808">Transferase</keyword>
<evidence type="ECO:0000256" key="6">
    <source>
        <dbReference type="ARBA" id="ARBA00022741"/>
    </source>
</evidence>
<evidence type="ECO:0000256" key="7">
    <source>
        <dbReference type="ARBA" id="ARBA00022840"/>
    </source>
</evidence>
<dbReference type="Proteomes" id="UP000602260">
    <property type="component" value="Unassembled WGS sequence"/>
</dbReference>
<keyword evidence="5" id="KW-0479">Metal-binding</keyword>
<evidence type="ECO:0000256" key="3">
    <source>
        <dbReference type="ARBA" id="ARBA00022679"/>
    </source>
</evidence>
<dbReference type="GO" id="GO:0005524">
    <property type="term" value="F:ATP binding"/>
    <property type="evidence" value="ECO:0007669"/>
    <property type="project" value="UniProtKB-KW"/>
</dbReference>
<dbReference type="CDD" id="cd05403">
    <property type="entry name" value="NT_KNTase_like"/>
    <property type="match status" value="1"/>
</dbReference>
<evidence type="ECO:0000256" key="4">
    <source>
        <dbReference type="ARBA" id="ARBA00022695"/>
    </source>
</evidence>
<accession>A0A8J6J412</accession>
<keyword evidence="6" id="KW-0547">Nucleotide-binding</keyword>
<keyword evidence="7" id="KW-0067">ATP-binding</keyword>
<dbReference type="AlphaFoldDB" id="A0A8J6J412"/>
<reference evidence="11" key="1">
    <citation type="submission" date="2020-08" db="EMBL/GenBank/DDBJ databases">
        <title>Genome public.</title>
        <authorList>
            <person name="Liu C."/>
            <person name="Sun Q."/>
        </authorList>
    </citation>
    <scope>NUCLEOTIDE SEQUENCE</scope>
    <source>
        <strain evidence="11">BX5</strain>
    </source>
</reference>
<feature type="domain" description="Polymerase nucleotidyl transferase" evidence="10">
    <location>
        <begin position="10"/>
        <end position="102"/>
    </location>
</feature>
<evidence type="ECO:0000256" key="1">
    <source>
        <dbReference type="ARBA" id="ARBA00001946"/>
    </source>
</evidence>
<evidence type="ECO:0000259" key="10">
    <source>
        <dbReference type="Pfam" id="PF01909"/>
    </source>
</evidence>
<comment type="similarity">
    <text evidence="9">Belongs to the MntA antitoxin family.</text>
</comment>
<comment type="cofactor">
    <cofactor evidence="1">
        <name>Mg(2+)</name>
        <dbReference type="ChEBI" id="CHEBI:18420"/>
    </cofactor>
</comment>
<evidence type="ECO:0000256" key="2">
    <source>
        <dbReference type="ARBA" id="ARBA00022649"/>
    </source>
</evidence>
<keyword evidence="12" id="KW-1185">Reference proteome</keyword>
<evidence type="ECO:0000313" key="12">
    <source>
        <dbReference type="Proteomes" id="UP000602260"/>
    </source>
</evidence>
<evidence type="ECO:0000256" key="9">
    <source>
        <dbReference type="ARBA" id="ARBA00038276"/>
    </source>
</evidence>
<keyword evidence="4" id="KW-0548">Nucleotidyltransferase</keyword>
<dbReference type="Pfam" id="PF01909">
    <property type="entry name" value="NTP_transf_2"/>
    <property type="match status" value="1"/>
</dbReference>
<evidence type="ECO:0000256" key="8">
    <source>
        <dbReference type="ARBA" id="ARBA00022842"/>
    </source>
</evidence>
<keyword evidence="8" id="KW-0460">Magnesium</keyword>
<evidence type="ECO:0000256" key="5">
    <source>
        <dbReference type="ARBA" id="ARBA00022723"/>
    </source>
</evidence>
<dbReference type="Gene3D" id="3.30.460.10">
    <property type="entry name" value="Beta Polymerase, domain 2"/>
    <property type="match status" value="1"/>
</dbReference>
<dbReference type="PANTHER" id="PTHR33571">
    <property type="entry name" value="SSL8005 PROTEIN"/>
    <property type="match status" value="1"/>
</dbReference>
<dbReference type="GO" id="GO:0046872">
    <property type="term" value="F:metal ion binding"/>
    <property type="evidence" value="ECO:0007669"/>
    <property type="project" value="UniProtKB-KW"/>
</dbReference>
<comment type="caution">
    <text evidence="11">The sequence shown here is derived from an EMBL/GenBank/DDBJ whole genome shotgun (WGS) entry which is preliminary data.</text>
</comment>
<dbReference type="PANTHER" id="PTHR33571:SF12">
    <property type="entry name" value="BSL3053 PROTEIN"/>
    <property type="match status" value="1"/>
</dbReference>
<evidence type="ECO:0000313" key="11">
    <source>
        <dbReference type="EMBL" id="MBC5717201.1"/>
    </source>
</evidence>
<name>A0A8J6J412_9FIRM</name>
<dbReference type="EMBL" id="JACOPN010000004">
    <property type="protein sequence ID" value="MBC5717201.1"/>
    <property type="molecule type" value="Genomic_DNA"/>
</dbReference>
<gene>
    <name evidence="11" type="ORF">H8S55_07695</name>
</gene>
<dbReference type="InterPro" id="IPR052038">
    <property type="entry name" value="Type-VII_TA_antitoxin"/>
</dbReference>
<dbReference type="GO" id="GO:0016779">
    <property type="term" value="F:nucleotidyltransferase activity"/>
    <property type="evidence" value="ECO:0007669"/>
    <property type="project" value="UniProtKB-KW"/>
</dbReference>
<organism evidence="11 12">
    <name type="scientific">Flintibacter faecis</name>
    <dbReference type="NCBI Taxonomy" id="2763047"/>
    <lineage>
        <taxon>Bacteria</taxon>
        <taxon>Bacillati</taxon>
        <taxon>Bacillota</taxon>
        <taxon>Clostridia</taxon>
        <taxon>Eubacteriales</taxon>
        <taxon>Flintibacter</taxon>
    </lineage>
</organism>
<sequence>MIYTLEQLKELIAPIAEEYQLAAVYLFGSYARGTATESSDVDLLVDTTGTSLTSLFALGALYCDLEDALQKRVDLITISALQQRTQMPSEQDFRQTVMRERVKLYAAA</sequence>
<proteinExistence type="inferred from homology"/>
<dbReference type="InterPro" id="IPR043519">
    <property type="entry name" value="NT_sf"/>
</dbReference>
<dbReference type="SUPFAM" id="SSF81301">
    <property type="entry name" value="Nucleotidyltransferase"/>
    <property type="match status" value="1"/>
</dbReference>
<keyword evidence="2" id="KW-1277">Toxin-antitoxin system</keyword>
<dbReference type="InterPro" id="IPR002934">
    <property type="entry name" value="Polymerase_NTP_transf_dom"/>
</dbReference>